<evidence type="ECO:0000313" key="3">
    <source>
        <dbReference type="Proteomes" id="UP000663292"/>
    </source>
</evidence>
<keyword evidence="3" id="KW-1185">Reference proteome</keyword>
<reference evidence="2 3" key="1">
    <citation type="submission" date="2020-11" db="EMBL/GenBank/DDBJ databases">
        <title>Carbohydrate-dependent, anaerobic sulfur respiration: A novel catabolism in halophilic archaea.</title>
        <authorList>
            <person name="Sorokin D.Y."/>
            <person name="Messina E."/>
            <person name="Smedile F."/>
            <person name="La Cono V."/>
            <person name="Hallsworth J.E."/>
            <person name="Yakimov M.M."/>
        </authorList>
    </citation>
    <scope>NUCLEOTIDE SEQUENCE [LARGE SCALE GENOMIC DNA]</scope>
    <source>
        <strain evidence="2 3">HSR-Est</strain>
    </source>
</reference>
<dbReference type="Proteomes" id="UP000663292">
    <property type="component" value="Chromosome"/>
</dbReference>
<feature type="region of interest" description="Disordered" evidence="1">
    <location>
        <begin position="1"/>
        <end position="31"/>
    </location>
</feature>
<evidence type="ECO:0000313" key="2">
    <source>
        <dbReference type="EMBL" id="QSG14114.1"/>
    </source>
</evidence>
<gene>
    <name evidence="2" type="ORF">HSEST_0567</name>
</gene>
<dbReference type="AlphaFoldDB" id="A0A897NNW0"/>
<name>A0A897NNW0_9EURY</name>
<organism evidence="2 3">
    <name type="scientific">Halapricum desulfuricans</name>
    <dbReference type="NCBI Taxonomy" id="2841257"/>
    <lineage>
        <taxon>Archaea</taxon>
        <taxon>Methanobacteriati</taxon>
        <taxon>Methanobacteriota</taxon>
        <taxon>Stenosarchaea group</taxon>
        <taxon>Halobacteria</taxon>
        <taxon>Halobacteriales</taxon>
        <taxon>Haloarculaceae</taxon>
        <taxon>Halapricum</taxon>
    </lineage>
</organism>
<accession>A0A897NNW0</accession>
<evidence type="ECO:0000256" key="1">
    <source>
        <dbReference type="SAM" id="MobiDB-lite"/>
    </source>
</evidence>
<dbReference type="EMBL" id="CP064791">
    <property type="protein sequence ID" value="QSG14114.1"/>
    <property type="molecule type" value="Genomic_DNA"/>
</dbReference>
<proteinExistence type="predicted"/>
<protein>
    <submittedName>
        <fullName evidence="2">Uncharacterized protein</fullName>
    </submittedName>
</protein>
<feature type="compositionally biased region" description="Polar residues" evidence="1">
    <location>
        <begin position="7"/>
        <end position="22"/>
    </location>
</feature>
<sequence>MGRENRTMSSNVESNSDISVESSIEADEKTGSSTKILCFWSKTDPDWNAD</sequence>